<evidence type="ECO:0000313" key="1">
    <source>
        <dbReference type="EMBL" id="KKN50228.1"/>
    </source>
</evidence>
<dbReference type="AlphaFoldDB" id="A0A0F9U992"/>
<accession>A0A0F9U992</accession>
<proteinExistence type="predicted"/>
<sequence>MQSVQDTNIQKQIDEALKRTKCKKVLYFYDELGHKKLLGVFDKKKASQIREYYRSRKLVDRLTEQEVRTTEPDSIFCG</sequence>
<organism evidence="1">
    <name type="scientific">marine sediment metagenome</name>
    <dbReference type="NCBI Taxonomy" id="412755"/>
    <lineage>
        <taxon>unclassified sequences</taxon>
        <taxon>metagenomes</taxon>
        <taxon>ecological metagenomes</taxon>
    </lineage>
</organism>
<gene>
    <name evidence="1" type="ORF">LCGC14_0634910</name>
</gene>
<comment type="caution">
    <text evidence="1">The sequence shown here is derived from an EMBL/GenBank/DDBJ whole genome shotgun (WGS) entry which is preliminary data.</text>
</comment>
<name>A0A0F9U992_9ZZZZ</name>
<dbReference type="EMBL" id="LAZR01001126">
    <property type="protein sequence ID" value="KKN50228.1"/>
    <property type="molecule type" value="Genomic_DNA"/>
</dbReference>
<reference evidence="1" key="1">
    <citation type="journal article" date="2015" name="Nature">
        <title>Complex archaea that bridge the gap between prokaryotes and eukaryotes.</title>
        <authorList>
            <person name="Spang A."/>
            <person name="Saw J.H."/>
            <person name="Jorgensen S.L."/>
            <person name="Zaremba-Niedzwiedzka K."/>
            <person name="Martijn J."/>
            <person name="Lind A.E."/>
            <person name="van Eijk R."/>
            <person name="Schleper C."/>
            <person name="Guy L."/>
            <person name="Ettema T.J."/>
        </authorList>
    </citation>
    <scope>NUCLEOTIDE SEQUENCE</scope>
</reference>
<protein>
    <submittedName>
        <fullName evidence="1">Uncharacterized protein</fullName>
    </submittedName>
</protein>